<dbReference type="PANTHER" id="PTHR16184">
    <property type="entry name" value="ELONGATOR COMPLEX PROTEIN 6"/>
    <property type="match status" value="1"/>
</dbReference>
<dbReference type="EMBL" id="ML977180">
    <property type="protein sequence ID" value="KAF1982832.1"/>
    <property type="molecule type" value="Genomic_DNA"/>
</dbReference>
<dbReference type="Gene3D" id="3.40.50.300">
    <property type="entry name" value="P-loop containing nucleotide triphosphate hydrolases"/>
    <property type="match status" value="1"/>
</dbReference>
<dbReference type="InterPro" id="IPR027417">
    <property type="entry name" value="P-loop_NTPase"/>
</dbReference>
<evidence type="ECO:0000313" key="4">
    <source>
        <dbReference type="EMBL" id="KAF1982832.1"/>
    </source>
</evidence>
<dbReference type="GO" id="GO:0002098">
    <property type="term" value="P:tRNA wobble uridine modification"/>
    <property type="evidence" value="ECO:0007669"/>
    <property type="project" value="InterPro"/>
</dbReference>
<reference evidence="4" key="1">
    <citation type="journal article" date="2020" name="Stud. Mycol.">
        <title>101 Dothideomycetes genomes: a test case for predicting lifestyles and emergence of pathogens.</title>
        <authorList>
            <person name="Haridas S."/>
            <person name="Albert R."/>
            <person name="Binder M."/>
            <person name="Bloem J."/>
            <person name="Labutti K."/>
            <person name="Salamov A."/>
            <person name="Andreopoulos B."/>
            <person name="Baker S."/>
            <person name="Barry K."/>
            <person name="Bills G."/>
            <person name="Bluhm B."/>
            <person name="Cannon C."/>
            <person name="Castanera R."/>
            <person name="Culley D."/>
            <person name="Daum C."/>
            <person name="Ezra D."/>
            <person name="Gonzalez J."/>
            <person name="Henrissat B."/>
            <person name="Kuo A."/>
            <person name="Liang C."/>
            <person name="Lipzen A."/>
            <person name="Lutzoni F."/>
            <person name="Magnuson J."/>
            <person name="Mondo S."/>
            <person name="Nolan M."/>
            <person name="Ohm R."/>
            <person name="Pangilinan J."/>
            <person name="Park H.-J."/>
            <person name="Ramirez L."/>
            <person name="Alfaro M."/>
            <person name="Sun H."/>
            <person name="Tritt A."/>
            <person name="Yoshinaga Y."/>
            <person name="Zwiers L.-H."/>
            <person name="Turgeon B."/>
            <person name="Goodwin S."/>
            <person name="Spatafora J."/>
            <person name="Crous P."/>
            <person name="Grigoriev I."/>
        </authorList>
    </citation>
    <scope>NUCLEOTIDE SEQUENCE</scope>
    <source>
        <strain evidence="4">CBS 113979</strain>
    </source>
</reference>
<keyword evidence="5" id="KW-1185">Reference proteome</keyword>
<protein>
    <submittedName>
        <fullName evidence="4">Uncharacterized protein</fullName>
    </submittedName>
</protein>
<evidence type="ECO:0000256" key="2">
    <source>
        <dbReference type="ARBA" id="ARBA00008837"/>
    </source>
</evidence>
<dbReference type="Proteomes" id="UP000800041">
    <property type="component" value="Unassembled WGS sequence"/>
</dbReference>
<feature type="compositionally biased region" description="Low complexity" evidence="3">
    <location>
        <begin position="140"/>
        <end position="151"/>
    </location>
</feature>
<dbReference type="OrthoDB" id="9995306at2759"/>
<evidence type="ECO:0000256" key="1">
    <source>
        <dbReference type="ARBA" id="ARBA00005043"/>
    </source>
</evidence>
<evidence type="ECO:0000313" key="5">
    <source>
        <dbReference type="Proteomes" id="UP000800041"/>
    </source>
</evidence>
<proteinExistence type="inferred from homology"/>
<accession>A0A6G1GPT1</accession>
<evidence type="ECO:0000256" key="3">
    <source>
        <dbReference type="SAM" id="MobiDB-lite"/>
    </source>
</evidence>
<dbReference type="AlphaFoldDB" id="A0A6G1GPT1"/>
<organism evidence="4 5">
    <name type="scientific">Aulographum hederae CBS 113979</name>
    <dbReference type="NCBI Taxonomy" id="1176131"/>
    <lineage>
        <taxon>Eukaryota</taxon>
        <taxon>Fungi</taxon>
        <taxon>Dikarya</taxon>
        <taxon>Ascomycota</taxon>
        <taxon>Pezizomycotina</taxon>
        <taxon>Dothideomycetes</taxon>
        <taxon>Pleosporomycetidae</taxon>
        <taxon>Aulographales</taxon>
        <taxon>Aulographaceae</taxon>
    </lineage>
</organism>
<feature type="region of interest" description="Disordered" evidence="3">
    <location>
        <begin position="132"/>
        <end position="191"/>
    </location>
</feature>
<dbReference type="InterPro" id="IPR018627">
    <property type="entry name" value="ELP6"/>
</dbReference>
<comment type="pathway">
    <text evidence="1">tRNA modification; 5-methoxycarbonylmethyl-2-thiouridine-tRNA biosynthesis.</text>
</comment>
<sequence length="382" mass="40791">MPSSRIPPLLEPYVYPPKDSLYLLTGVLNATTNWLVLRYLCAALHDGGAQNSRRGVKSEENAGDAIPEPGGRGTLGDGDGEKTAVVLVSWMRDFDFWRVEARRAVGLDLPKFSENGRFAFIDGLSCFFSPPKPAPPASPSPSAANPASAQPLRRGPIPLRQPSTLSPNRAIPPQTMPMPLSTSQADPPSKVPFQALESASLHALEALIQSTLSKLSSQKVFLILDHPSLLLTLPSTASSSHKQSSINTPLASLAITTSQHLLTTILSLRTHPQIHSTVITTPADSPFLHPSTQPTPLETENAAFITSLAHQADWLLSCRGLDTGWAKDVSGVLRLGRGGGWDGCCDSGEDEDWENGMAVEKEVLYYVGGDGGCKVFERGGGG</sequence>
<dbReference type="GO" id="GO:0033588">
    <property type="term" value="C:elongator holoenzyme complex"/>
    <property type="evidence" value="ECO:0007669"/>
    <property type="project" value="InterPro"/>
</dbReference>
<gene>
    <name evidence="4" type="ORF">K402DRAFT_457022</name>
</gene>
<name>A0A6G1GPT1_9PEZI</name>
<feature type="region of interest" description="Disordered" evidence="3">
    <location>
        <begin position="49"/>
        <end position="79"/>
    </location>
</feature>
<dbReference type="UniPathway" id="UPA00988"/>
<dbReference type="PANTHER" id="PTHR16184:SF6">
    <property type="entry name" value="ELONGATOR COMPLEX PROTEIN 6"/>
    <property type="match status" value="1"/>
</dbReference>
<comment type="similarity">
    <text evidence="2">Belongs to the ELP6 family.</text>
</comment>